<keyword evidence="2 8" id="KW-0479">Metal-binding</keyword>
<dbReference type="InterPro" id="IPR027417">
    <property type="entry name" value="P-loop_NTPase"/>
</dbReference>
<dbReference type="Gene3D" id="3.40.50.300">
    <property type="entry name" value="P-loop containing nucleotide triphosphate hydrolases"/>
    <property type="match status" value="1"/>
</dbReference>
<keyword evidence="5 8" id="KW-0418">Kinase</keyword>
<feature type="binding site" evidence="8">
    <location>
        <begin position="85"/>
        <end position="88"/>
    </location>
    <ligand>
        <name>AMP</name>
        <dbReference type="ChEBI" id="CHEBI:456215"/>
    </ligand>
</feature>
<evidence type="ECO:0000256" key="6">
    <source>
        <dbReference type="ARBA" id="ARBA00022833"/>
    </source>
</evidence>
<evidence type="ECO:0000256" key="8">
    <source>
        <dbReference type="HAMAP-Rule" id="MF_00235"/>
    </source>
</evidence>
<feature type="domain" description="Adenylate kinase active site lid" evidence="11">
    <location>
        <begin position="127"/>
        <end position="162"/>
    </location>
</feature>
<keyword evidence="13" id="KW-1185">Reference proteome</keyword>
<keyword evidence="8" id="KW-0963">Cytoplasm</keyword>
<feature type="region of interest" description="NMP" evidence="8">
    <location>
        <begin position="30"/>
        <end position="59"/>
    </location>
</feature>
<evidence type="ECO:0000256" key="5">
    <source>
        <dbReference type="ARBA" id="ARBA00022777"/>
    </source>
</evidence>
<dbReference type="Pfam" id="PF00406">
    <property type="entry name" value="ADK"/>
    <property type="match status" value="1"/>
</dbReference>
<dbReference type="PROSITE" id="PS00113">
    <property type="entry name" value="ADENYLATE_KINASE"/>
    <property type="match status" value="1"/>
</dbReference>
<comment type="subunit">
    <text evidence="8 10">Monomer.</text>
</comment>
<comment type="domain">
    <text evidence="8">Consists of three domains, a large central CORE domain and two small peripheral domains, NMPbind and LID, which undergo movements during catalysis. The LID domain closes over the site of phosphoryl transfer upon ATP binding. Assembling and dissambling the active center during each catalytic cycle provides an effective means to prevent ATP hydrolysis. Some bacteria have evolved a zinc-coordinating structure that stabilizes the LID domain.</text>
</comment>
<feature type="binding site" evidence="8">
    <location>
        <position position="92"/>
    </location>
    <ligand>
        <name>AMP</name>
        <dbReference type="ChEBI" id="CHEBI:456215"/>
    </ligand>
</feature>
<dbReference type="NCBIfam" id="TIGR01351">
    <property type="entry name" value="adk"/>
    <property type="match status" value="1"/>
</dbReference>
<dbReference type="InterPro" id="IPR006259">
    <property type="entry name" value="Adenyl_kin_sub"/>
</dbReference>
<organism evidence="12 13">
    <name type="scientific">Caloramator fervidus</name>
    <dbReference type="NCBI Taxonomy" id="29344"/>
    <lineage>
        <taxon>Bacteria</taxon>
        <taxon>Bacillati</taxon>
        <taxon>Bacillota</taxon>
        <taxon>Clostridia</taxon>
        <taxon>Eubacteriales</taxon>
        <taxon>Clostridiaceae</taxon>
        <taxon>Caloramator</taxon>
    </lineage>
</organism>
<feature type="binding site" evidence="8">
    <location>
        <position position="160"/>
    </location>
    <ligand>
        <name>AMP</name>
        <dbReference type="ChEBI" id="CHEBI:456215"/>
    </ligand>
</feature>
<feature type="binding site" evidence="8">
    <location>
        <position position="36"/>
    </location>
    <ligand>
        <name>AMP</name>
        <dbReference type="ChEBI" id="CHEBI:456215"/>
    </ligand>
</feature>
<evidence type="ECO:0000256" key="7">
    <source>
        <dbReference type="ARBA" id="ARBA00022840"/>
    </source>
</evidence>
<evidence type="ECO:0000256" key="2">
    <source>
        <dbReference type="ARBA" id="ARBA00022723"/>
    </source>
</evidence>
<dbReference type="SUPFAM" id="SSF52540">
    <property type="entry name" value="P-loop containing nucleoside triphosphate hydrolases"/>
    <property type="match status" value="1"/>
</dbReference>
<accession>A0A1H5X6I5</accession>
<dbReference type="UniPathway" id="UPA00588">
    <property type="reaction ID" value="UER00649"/>
</dbReference>
<evidence type="ECO:0000256" key="10">
    <source>
        <dbReference type="RuleBase" id="RU003331"/>
    </source>
</evidence>
<dbReference type="FunFam" id="3.40.50.300:FF:000106">
    <property type="entry name" value="Adenylate kinase mitochondrial"/>
    <property type="match status" value="1"/>
</dbReference>
<evidence type="ECO:0000313" key="12">
    <source>
        <dbReference type="EMBL" id="SEG07368.1"/>
    </source>
</evidence>
<protein>
    <recommendedName>
        <fullName evidence="8 10">Adenylate kinase</fullName>
        <shortName evidence="8">AK</shortName>
        <ecNumber evidence="8 10">2.7.4.3</ecNumber>
    </recommendedName>
    <alternativeName>
        <fullName evidence="8">ATP-AMP transphosphorylase</fullName>
    </alternativeName>
    <alternativeName>
        <fullName evidence="8">ATP:AMP phosphotransferase</fullName>
    </alternativeName>
    <alternativeName>
        <fullName evidence="8">Adenylate monophosphate kinase</fullName>
    </alternativeName>
</protein>
<evidence type="ECO:0000256" key="9">
    <source>
        <dbReference type="RuleBase" id="RU003330"/>
    </source>
</evidence>
<dbReference type="NCBIfam" id="NF001381">
    <property type="entry name" value="PRK00279.1-3"/>
    <property type="match status" value="1"/>
</dbReference>
<dbReference type="CDD" id="cd01428">
    <property type="entry name" value="ADK"/>
    <property type="match status" value="1"/>
</dbReference>
<keyword evidence="6 8" id="KW-0862">Zinc</keyword>
<comment type="catalytic activity">
    <reaction evidence="8 10">
        <text>AMP + ATP = 2 ADP</text>
        <dbReference type="Rhea" id="RHEA:12973"/>
        <dbReference type="ChEBI" id="CHEBI:30616"/>
        <dbReference type="ChEBI" id="CHEBI:456215"/>
        <dbReference type="ChEBI" id="CHEBI:456216"/>
        <dbReference type="EC" id="2.7.4.3"/>
    </reaction>
</comment>
<feature type="binding site" evidence="8">
    <location>
        <position position="171"/>
    </location>
    <ligand>
        <name>AMP</name>
        <dbReference type="ChEBI" id="CHEBI:456215"/>
    </ligand>
</feature>
<dbReference type="NCBIfam" id="NF011100">
    <property type="entry name" value="PRK14527.1"/>
    <property type="match status" value="1"/>
</dbReference>
<dbReference type="Proteomes" id="UP000242850">
    <property type="component" value="Unassembled WGS sequence"/>
</dbReference>
<name>A0A1H5X6I5_9CLOT</name>
<dbReference type="InterPro" id="IPR000850">
    <property type="entry name" value="Adenylat/UMP-CMP_kin"/>
</dbReference>
<dbReference type="OrthoDB" id="9805030at2"/>
<dbReference type="NCBIfam" id="NF001380">
    <property type="entry name" value="PRK00279.1-2"/>
    <property type="match status" value="1"/>
</dbReference>
<dbReference type="PRINTS" id="PR00094">
    <property type="entry name" value="ADENYLTKNASE"/>
</dbReference>
<feature type="binding site" evidence="8">
    <location>
        <begin position="136"/>
        <end position="137"/>
    </location>
    <ligand>
        <name>ATP</name>
        <dbReference type="ChEBI" id="CHEBI:30616"/>
    </ligand>
</feature>
<feature type="binding site" evidence="8">
    <location>
        <position position="31"/>
    </location>
    <ligand>
        <name>AMP</name>
        <dbReference type="ChEBI" id="CHEBI:456215"/>
    </ligand>
</feature>
<feature type="binding site" evidence="8">
    <location>
        <position position="150"/>
    </location>
    <ligand>
        <name>Zn(2+)</name>
        <dbReference type="ChEBI" id="CHEBI:29105"/>
        <note>structural</note>
    </ligand>
</feature>
<proteinExistence type="inferred from homology"/>
<evidence type="ECO:0000256" key="1">
    <source>
        <dbReference type="ARBA" id="ARBA00022679"/>
    </source>
</evidence>
<feature type="binding site" evidence="8">
    <location>
        <begin position="10"/>
        <end position="15"/>
    </location>
    <ligand>
        <name>ATP</name>
        <dbReference type="ChEBI" id="CHEBI:30616"/>
    </ligand>
</feature>
<keyword evidence="4 8" id="KW-0547">Nucleotide-binding</keyword>
<dbReference type="HAMAP" id="MF_00235">
    <property type="entry name" value="Adenylate_kinase_Adk"/>
    <property type="match status" value="1"/>
</dbReference>
<keyword evidence="7 8" id="KW-0067">ATP-binding</keyword>
<dbReference type="GO" id="GO:0005737">
    <property type="term" value="C:cytoplasm"/>
    <property type="evidence" value="ECO:0007669"/>
    <property type="project" value="UniProtKB-SubCell"/>
</dbReference>
<comment type="similarity">
    <text evidence="8 9">Belongs to the adenylate kinase family.</text>
</comment>
<feature type="binding site" evidence="8">
    <location>
        <begin position="57"/>
        <end position="59"/>
    </location>
    <ligand>
        <name>AMP</name>
        <dbReference type="ChEBI" id="CHEBI:456215"/>
    </ligand>
</feature>
<dbReference type="GO" id="GO:0005524">
    <property type="term" value="F:ATP binding"/>
    <property type="evidence" value="ECO:0007669"/>
    <property type="project" value="UniProtKB-UniRule"/>
</dbReference>
<reference evidence="13" key="1">
    <citation type="submission" date="2016-10" db="EMBL/GenBank/DDBJ databases">
        <authorList>
            <person name="Varghese N."/>
            <person name="Submissions S."/>
        </authorList>
    </citation>
    <scope>NUCLEOTIDE SEQUENCE [LARGE SCALE GENOMIC DNA]</scope>
    <source>
        <strain evidence="13">DSM 5463</strain>
    </source>
</reference>
<evidence type="ECO:0000256" key="3">
    <source>
        <dbReference type="ARBA" id="ARBA00022727"/>
    </source>
</evidence>
<keyword evidence="1 8" id="KW-0808">Transferase</keyword>
<feature type="binding site" evidence="8">
    <location>
        <position position="133"/>
    </location>
    <ligand>
        <name>Zn(2+)</name>
        <dbReference type="ChEBI" id="CHEBI:29105"/>
        <note>structural</note>
    </ligand>
</feature>
<feature type="binding site" evidence="8">
    <location>
        <position position="127"/>
    </location>
    <ligand>
        <name>ATP</name>
        <dbReference type="ChEBI" id="CHEBI:30616"/>
    </ligand>
</feature>
<dbReference type="PANTHER" id="PTHR23359">
    <property type="entry name" value="NUCLEOTIDE KINASE"/>
    <property type="match status" value="1"/>
</dbReference>
<dbReference type="GO" id="GO:0004017">
    <property type="term" value="F:AMP kinase activity"/>
    <property type="evidence" value="ECO:0007669"/>
    <property type="project" value="UniProtKB-UniRule"/>
</dbReference>
<dbReference type="Pfam" id="PF05191">
    <property type="entry name" value="ADK_lid"/>
    <property type="match status" value="1"/>
</dbReference>
<feature type="binding site" evidence="8">
    <location>
        <position position="153"/>
    </location>
    <ligand>
        <name>Zn(2+)</name>
        <dbReference type="ChEBI" id="CHEBI:29105"/>
        <note>structural</note>
    </ligand>
</feature>
<comment type="pathway">
    <text evidence="8">Purine metabolism; AMP biosynthesis via salvage pathway; AMP from ADP: step 1/1.</text>
</comment>
<dbReference type="EMBL" id="FNUK01000026">
    <property type="protein sequence ID" value="SEG07368.1"/>
    <property type="molecule type" value="Genomic_DNA"/>
</dbReference>
<feature type="region of interest" description="LID" evidence="8">
    <location>
        <begin position="126"/>
        <end position="163"/>
    </location>
</feature>
<gene>
    <name evidence="8" type="primary">adk</name>
    <name evidence="12" type="ORF">SAMN05660865_01675</name>
</gene>
<keyword evidence="3 8" id="KW-0545">Nucleotide biosynthesis</keyword>
<dbReference type="GO" id="GO:0008270">
    <property type="term" value="F:zinc ion binding"/>
    <property type="evidence" value="ECO:0007669"/>
    <property type="project" value="UniProtKB-UniRule"/>
</dbReference>
<dbReference type="AlphaFoldDB" id="A0A1H5X6I5"/>
<evidence type="ECO:0000256" key="4">
    <source>
        <dbReference type="ARBA" id="ARBA00022741"/>
    </source>
</evidence>
<dbReference type="GO" id="GO:0044209">
    <property type="term" value="P:AMP salvage"/>
    <property type="evidence" value="ECO:0007669"/>
    <property type="project" value="UniProtKB-UniRule"/>
</dbReference>
<sequence>MRIVLLGPPGAGKGTQAKKIVSAFSIPHISTGDIFRKNIAEKTELGLKAKQYLDSGQLVPDSLTIEICLKRLEQEDCANGFLLDGFPRNVAQAEALDEYLKSKDLKLDAAINIDVPEDLLIKRLTGRRVCPNCGASFNVETTPPKVEGICDFCSSQLVQRADDTIETVNQRLKVYKEQTQPIIEYYAKKGLLKNVDGSQDIEKVFEDICVILGRESK</sequence>
<dbReference type="InterPro" id="IPR007862">
    <property type="entry name" value="Adenylate_kinase_lid-dom"/>
</dbReference>
<dbReference type="EC" id="2.7.4.3" evidence="8 10"/>
<feature type="binding site" evidence="8">
    <location>
        <position position="199"/>
    </location>
    <ligand>
        <name>ATP</name>
        <dbReference type="ChEBI" id="CHEBI:30616"/>
    </ligand>
</feature>
<dbReference type="InterPro" id="IPR033690">
    <property type="entry name" value="Adenylat_kinase_CS"/>
</dbReference>
<evidence type="ECO:0000313" key="13">
    <source>
        <dbReference type="Proteomes" id="UP000242850"/>
    </source>
</evidence>
<evidence type="ECO:0000259" key="11">
    <source>
        <dbReference type="Pfam" id="PF05191"/>
    </source>
</evidence>
<dbReference type="RefSeq" id="WP_103896594.1">
    <property type="nucleotide sequence ID" value="NZ_FNUK01000026.1"/>
</dbReference>
<feature type="binding site" evidence="8">
    <location>
        <position position="130"/>
    </location>
    <ligand>
        <name>Zn(2+)</name>
        <dbReference type="ChEBI" id="CHEBI:29105"/>
        <note>structural</note>
    </ligand>
</feature>
<comment type="subcellular location">
    <subcellularLocation>
        <location evidence="8 10">Cytoplasm</location>
    </subcellularLocation>
</comment>
<comment type="function">
    <text evidence="8">Catalyzes the reversible transfer of the terminal phosphate group between ATP and AMP. Plays an important role in cellular energy homeostasis and in adenine nucleotide metabolism.</text>
</comment>